<feature type="domain" description="PUM-HD" evidence="7">
    <location>
        <begin position="607"/>
        <end position="963"/>
    </location>
</feature>
<dbReference type="Proteomes" id="UP000029964">
    <property type="component" value="Unassembled WGS sequence"/>
</dbReference>
<dbReference type="InterPro" id="IPR033133">
    <property type="entry name" value="PUM-HD"/>
</dbReference>
<keyword evidence="1" id="KW-0677">Repeat</keyword>
<keyword evidence="3" id="KW-0694">RNA-binding</keyword>
<feature type="compositionally biased region" description="Low complexity" evidence="5">
    <location>
        <begin position="51"/>
        <end position="60"/>
    </location>
</feature>
<dbReference type="InterPro" id="IPR012677">
    <property type="entry name" value="Nucleotide-bd_a/b_plait_sf"/>
</dbReference>
<dbReference type="InterPro" id="IPR011989">
    <property type="entry name" value="ARM-like"/>
</dbReference>
<comment type="caution">
    <text evidence="8">The sequence shown here is derived from an EMBL/GenBank/DDBJ whole genome shotgun (WGS) entry which is preliminary data.</text>
</comment>
<dbReference type="PROSITE" id="PS50102">
    <property type="entry name" value="RRM"/>
    <property type="match status" value="1"/>
</dbReference>
<dbReference type="SUPFAM" id="SSF48371">
    <property type="entry name" value="ARM repeat"/>
    <property type="match status" value="1"/>
</dbReference>
<feature type="region of interest" description="Disordered" evidence="5">
    <location>
        <begin position="1"/>
        <end position="273"/>
    </location>
</feature>
<evidence type="ECO:0000259" key="7">
    <source>
        <dbReference type="PROSITE" id="PS50303"/>
    </source>
</evidence>
<dbReference type="PANTHER" id="PTHR47093">
    <property type="entry name" value="PROTEIN JSN1-RELATED"/>
    <property type="match status" value="1"/>
</dbReference>
<feature type="compositionally biased region" description="Polar residues" evidence="5">
    <location>
        <begin position="172"/>
        <end position="185"/>
    </location>
</feature>
<gene>
    <name evidence="8" type="ORF">ACRE_011090</name>
</gene>
<dbReference type="GO" id="GO:0000288">
    <property type="term" value="P:nuclear-transcribed mRNA catabolic process, deadenylation-dependent decay"/>
    <property type="evidence" value="ECO:0007669"/>
    <property type="project" value="TreeGrafter"/>
</dbReference>
<feature type="compositionally biased region" description="Basic and acidic residues" evidence="5">
    <location>
        <begin position="972"/>
        <end position="981"/>
    </location>
</feature>
<dbReference type="EMBL" id="JPKY01000005">
    <property type="protein sequence ID" value="KFH48173.1"/>
    <property type="molecule type" value="Genomic_DNA"/>
</dbReference>
<dbReference type="InterPro" id="IPR016024">
    <property type="entry name" value="ARM-type_fold"/>
</dbReference>
<dbReference type="PROSITE" id="PS50302">
    <property type="entry name" value="PUM"/>
    <property type="match status" value="1"/>
</dbReference>
<feature type="compositionally biased region" description="Polar residues" evidence="5">
    <location>
        <begin position="16"/>
        <end position="43"/>
    </location>
</feature>
<name>A0A086TFP1_HAPC1</name>
<feature type="compositionally biased region" description="Polar residues" evidence="5">
    <location>
        <begin position="246"/>
        <end position="265"/>
    </location>
</feature>
<keyword evidence="9" id="KW-1185">Reference proteome</keyword>
<evidence type="ECO:0000313" key="8">
    <source>
        <dbReference type="EMBL" id="KFH48173.1"/>
    </source>
</evidence>
<dbReference type="AlphaFoldDB" id="A0A086TFP1"/>
<dbReference type="SMART" id="SM00025">
    <property type="entry name" value="Pumilio"/>
    <property type="match status" value="5"/>
</dbReference>
<comment type="function">
    <text evidence="2">RNA-binding nucleolar protein required for pre-rRNA processing. Involved in production of 18S rRNA and assembly of small ribosomal subunit.</text>
</comment>
<accession>A0A086TFP1</accession>
<dbReference type="OrthoDB" id="2017782at2759"/>
<feature type="compositionally biased region" description="Low complexity" evidence="5">
    <location>
        <begin position="197"/>
        <end position="210"/>
    </location>
</feature>
<feature type="region of interest" description="Disordered" evidence="5">
    <location>
        <begin position="528"/>
        <end position="582"/>
    </location>
</feature>
<evidence type="ECO:0000259" key="6">
    <source>
        <dbReference type="PROSITE" id="PS50102"/>
    </source>
</evidence>
<protein>
    <submittedName>
        <fullName evidence="8">Pumilio domain-containing protein-like protein</fullName>
    </submittedName>
</protein>
<proteinExistence type="predicted"/>
<dbReference type="InterPro" id="IPR001313">
    <property type="entry name" value="Pumilio_RNA-bd_rpt"/>
</dbReference>
<feature type="domain" description="RRM" evidence="6">
    <location>
        <begin position="456"/>
        <end position="530"/>
    </location>
</feature>
<dbReference type="STRING" id="857340.A0A086TFP1"/>
<feature type="compositionally biased region" description="Polar residues" evidence="5">
    <location>
        <begin position="558"/>
        <end position="579"/>
    </location>
</feature>
<evidence type="ECO:0000256" key="4">
    <source>
        <dbReference type="PROSITE-ProRule" id="PRU00317"/>
    </source>
</evidence>
<dbReference type="GO" id="GO:0003723">
    <property type="term" value="F:RNA binding"/>
    <property type="evidence" value="ECO:0007669"/>
    <property type="project" value="UniProtKB-UniRule"/>
</dbReference>
<organism evidence="8 9">
    <name type="scientific">Hapsidospora chrysogenum (strain ATCC 11550 / CBS 779.69 / DSM 880 / IAM 14645 / JCM 23072 / IMI 49137)</name>
    <name type="common">Acremonium chrysogenum</name>
    <dbReference type="NCBI Taxonomy" id="857340"/>
    <lineage>
        <taxon>Eukaryota</taxon>
        <taxon>Fungi</taxon>
        <taxon>Dikarya</taxon>
        <taxon>Ascomycota</taxon>
        <taxon>Pezizomycotina</taxon>
        <taxon>Sordariomycetes</taxon>
        <taxon>Hypocreomycetidae</taxon>
        <taxon>Hypocreales</taxon>
        <taxon>Bionectriaceae</taxon>
        <taxon>Hapsidospora</taxon>
    </lineage>
</organism>
<dbReference type="InterPro" id="IPR052645">
    <property type="entry name" value="Pumilio_domain_protein"/>
</dbReference>
<reference evidence="9" key="1">
    <citation type="journal article" date="2014" name="Genome Announc.">
        <title>Genome sequence and annotation of Acremonium chrysogenum, producer of the beta-lactam antibiotic cephalosporin C.</title>
        <authorList>
            <person name="Terfehr D."/>
            <person name="Dahlmann T.A."/>
            <person name="Specht T."/>
            <person name="Zadra I."/>
            <person name="Kuernsteiner H."/>
            <person name="Kueck U."/>
        </authorList>
    </citation>
    <scope>NUCLEOTIDE SEQUENCE [LARGE SCALE GENOMIC DNA]</scope>
    <source>
        <strain evidence="9">ATCC 11550 / CBS 779.69 / DSM 880 / IAM 14645 / JCM 23072 / IMI 49137</strain>
    </source>
</reference>
<feature type="compositionally biased region" description="Low complexity" evidence="5">
    <location>
        <begin position="92"/>
        <end position="104"/>
    </location>
</feature>
<evidence type="ECO:0000313" key="9">
    <source>
        <dbReference type="Proteomes" id="UP000029964"/>
    </source>
</evidence>
<evidence type="ECO:0000256" key="3">
    <source>
        <dbReference type="PROSITE-ProRule" id="PRU00176"/>
    </source>
</evidence>
<feature type="region of interest" description="Disordered" evidence="5">
    <location>
        <begin position="953"/>
        <end position="1017"/>
    </location>
</feature>
<dbReference type="HOGENOM" id="CLU_005652_0_0_1"/>
<dbReference type="SUPFAM" id="SSF54928">
    <property type="entry name" value="RNA-binding domain, RBD"/>
    <property type="match status" value="1"/>
</dbReference>
<dbReference type="PANTHER" id="PTHR47093:SF1">
    <property type="entry name" value="PROTEIN JSN1-RELATED"/>
    <property type="match status" value="1"/>
</dbReference>
<dbReference type="Gene3D" id="3.30.70.330">
    <property type="match status" value="1"/>
</dbReference>
<evidence type="ECO:0000256" key="5">
    <source>
        <dbReference type="SAM" id="MobiDB-lite"/>
    </source>
</evidence>
<dbReference type="Pfam" id="PF00806">
    <property type="entry name" value="PUF"/>
    <property type="match status" value="2"/>
</dbReference>
<feature type="compositionally biased region" description="Basic residues" evidence="5">
    <location>
        <begin position="1164"/>
        <end position="1173"/>
    </location>
</feature>
<feature type="region of interest" description="Disordered" evidence="5">
    <location>
        <begin position="1150"/>
        <end position="1173"/>
    </location>
</feature>
<sequence>MSTSRPGDFPLGYSAHTPNHPRSGSPSANNSPIEPSTAASNSRPPFGLVGGLSSSSMMGGNPRSGAGSPSHDLGGSSRLFSKRAREIQAQEGVPGLPLNLWGGPPTSGNSTPLRENIPESPTDGFPDFGHLPTPETMAQPRRARAGTVPSRFSPGGVGTGHLAVPGIGAKSARNTPSQTPFNKTPSPGLEPADNTPGGSALLSRLRAGSLPQRSQFAPLPGTGSPFGPSIFSSWNPTSVGRERGSTLASIASVPSNGPSSPSQSHFSREGGNESDVHMRTLDYLGLAETPQPALAQMATPYMPSLNFHKQPSRIRSYSVNNKDIHADEYPDDEYDNDGVAMDAYAALQQEMEKTQAAIRSHNLAVQAYSSQASSTRRRARTAGVLDAPHTHLMSSYFANSIPAGSGPLGMADMPPLDEQKYDDLSQSVASMSLGRSNSQNAGLLSVDDQGLEGPTSALWLGNIPTSTTRSTLAEMFKAHGPISSVRVLTHKNCGFVNYERVESAISAKAALNGKELFPGASPIRINFAKPVSPSNTPGHDDGAFPSPSPDPFAKDQDSATQTNSSTTPAGDPNAASSVSKAAPTPPVLRDIVADILEVIEHFDISKEDRDEMSRRLQTAAAYDGYCKDIPSIPEPPHGRVYDAPKLRELRKRIDHSMSAGEIDAAAIDMLPEIAGLASDYLGNTVVQKLWGRCSEEVKDQMLEKIAPHMAKIGTHKNGTWAAQMIIKEILKDNFSDSRRAIIAEHMRPFTPASLVDQYGNYVVQCCLPFGLPHNNFIFEALMSRMTQLSQDRFAARAMRGCLESPNTTKQQQKLLLAQIVIHSVHLATDQNGALLLTWYLDTWDFPHRRRVLAPRLVPHLVYLCTHKVAYLTVLKVINQTSEPEAQKTLLDALFFSPSDQVLEAILRDSSYGATLIFKVLTSQEVDESIRAQIAEKIKAVLLRIKPQSNQGYRRLMDEVGLPTNRNGSSGREAARPTEPRQRPTSRHANGNGHHDQQGAPSKPQFHKPSNQQAGYDMGYGQQRNEMADANVSAFPPFNQAMMYNGANGGMPGVNMQQAPYQQNMMGRGGPPANYNFPPVQPGYGAYGGAGPSVEQYRQMNMPNGSPIQPPATHMQPQFPGGQGSFAPPPGFGMPMGGQAGYGYGNMGGGGMPNVNYGPQGQGNRRNHVRRAQR</sequence>
<dbReference type="PROSITE" id="PS50303">
    <property type="entry name" value="PUM_HD"/>
    <property type="match status" value="1"/>
</dbReference>
<dbReference type="CDD" id="cd00590">
    <property type="entry name" value="RRM_SF"/>
    <property type="match status" value="1"/>
</dbReference>
<dbReference type="Gene3D" id="1.25.10.10">
    <property type="entry name" value="Leucine-rich Repeat Variant"/>
    <property type="match status" value="1"/>
</dbReference>
<evidence type="ECO:0000256" key="1">
    <source>
        <dbReference type="ARBA" id="ARBA00022737"/>
    </source>
</evidence>
<feature type="repeat" description="Pumilio" evidence="4">
    <location>
        <begin position="668"/>
        <end position="703"/>
    </location>
</feature>
<dbReference type="InterPro" id="IPR000504">
    <property type="entry name" value="RRM_dom"/>
</dbReference>
<dbReference type="Pfam" id="PF00076">
    <property type="entry name" value="RRM_1"/>
    <property type="match status" value="1"/>
</dbReference>
<dbReference type="InterPro" id="IPR035979">
    <property type="entry name" value="RBD_domain_sf"/>
</dbReference>
<evidence type="ECO:0000256" key="2">
    <source>
        <dbReference type="ARBA" id="ARBA00024893"/>
    </source>
</evidence>
<dbReference type="SMART" id="SM00360">
    <property type="entry name" value="RRM"/>
    <property type="match status" value="1"/>
</dbReference>